<evidence type="ECO:0000256" key="4">
    <source>
        <dbReference type="ARBA" id="ARBA00022448"/>
    </source>
</evidence>
<keyword evidence="9" id="KW-0969">Cilium</keyword>
<dbReference type="RefSeq" id="WP_180822491.1">
    <property type="nucleotide sequence ID" value="NZ_JACAWY010000001.1"/>
</dbReference>
<keyword evidence="9" id="KW-0966">Cell projection</keyword>
<keyword evidence="6" id="KW-0653">Protein transport</keyword>
<comment type="function">
    <text evidence="1">Needed for flagellar regrowth and assembly.</text>
</comment>
<organism evidence="9 10">
    <name type="scientific">Pantoea nemavictus</name>
    <dbReference type="NCBI Taxonomy" id="2726955"/>
    <lineage>
        <taxon>Bacteria</taxon>
        <taxon>Pseudomonadati</taxon>
        <taxon>Pseudomonadota</taxon>
        <taxon>Gammaproteobacteria</taxon>
        <taxon>Enterobacterales</taxon>
        <taxon>Erwiniaceae</taxon>
        <taxon>Pantoea</taxon>
    </lineage>
</organism>
<dbReference type="InterPro" id="IPR018035">
    <property type="entry name" value="Flagellar_FliH/T3SS_HrpE"/>
</dbReference>
<keyword evidence="7" id="KW-1006">Bacterial flagellum protein export</keyword>
<evidence type="ECO:0000256" key="1">
    <source>
        <dbReference type="ARBA" id="ARBA00003041"/>
    </source>
</evidence>
<comment type="caution">
    <text evidence="9">The sequence shown here is derived from an EMBL/GenBank/DDBJ whole genome shotgun (WGS) entry which is preliminary data.</text>
</comment>
<dbReference type="EMBL" id="JBBGZW010000001">
    <property type="protein sequence ID" value="MEJ5044848.1"/>
    <property type="molecule type" value="Genomic_DNA"/>
</dbReference>
<proteinExistence type="inferred from homology"/>
<evidence type="ECO:0000256" key="3">
    <source>
        <dbReference type="ARBA" id="ARBA00016507"/>
    </source>
</evidence>
<protein>
    <recommendedName>
        <fullName evidence="3">Flagellar assembly protein FliH</fullName>
    </recommendedName>
</protein>
<keyword evidence="10" id="KW-1185">Reference proteome</keyword>
<gene>
    <name evidence="9" type="primary">fliH</name>
    <name evidence="9" type="ORF">WH298_06435</name>
</gene>
<dbReference type="NCBIfam" id="NF009925">
    <property type="entry name" value="PRK13386.1"/>
    <property type="match status" value="1"/>
</dbReference>
<evidence type="ECO:0000256" key="5">
    <source>
        <dbReference type="ARBA" id="ARBA00022795"/>
    </source>
</evidence>
<accession>A0ABU8PQ69</accession>
<evidence type="ECO:0000256" key="2">
    <source>
        <dbReference type="ARBA" id="ARBA00006602"/>
    </source>
</evidence>
<name>A0ABU8PQ69_9GAMM</name>
<evidence type="ECO:0000313" key="10">
    <source>
        <dbReference type="Proteomes" id="UP001362100"/>
    </source>
</evidence>
<dbReference type="PANTHER" id="PTHR34982:SF1">
    <property type="entry name" value="FLAGELLAR ASSEMBLY PROTEIN FLIH"/>
    <property type="match status" value="1"/>
</dbReference>
<evidence type="ECO:0000313" key="9">
    <source>
        <dbReference type="EMBL" id="MEJ5044848.1"/>
    </source>
</evidence>
<dbReference type="Pfam" id="PF02108">
    <property type="entry name" value="FliH"/>
    <property type="match status" value="1"/>
</dbReference>
<dbReference type="InterPro" id="IPR051472">
    <property type="entry name" value="T3SS_Stator/FliH"/>
</dbReference>
<feature type="domain" description="Flagellar assembly protein FliH/Type III secretion system HrpE" evidence="8">
    <location>
        <begin position="92"/>
        <end position="213"/>
    </location>
</feature>
<keyword evidence="4" id="KW-0813">Transport</keyword>
<evidence type="ECO:0000259" key="8">
    <source>
        <dbReference type="Pfam" id="PF02108"/>
    </source>
</evidence>
<dbReference type="PANTHER" id="PTHR34982">
    <property type="entry name" value="YOP PROTEINS TRANSLOCATION PROTEIN L"/>
    <property type="match status" value="1"/>
</dbReference>
<comment type="similarity">
    <text evidence="2">Belongs to the FliH family.</text>
</comment>
<keyword evidence="9" id="KW-0282">Flagellum</keyword>
<evidence type="ECO:0000256" key="7">
    <source>
        <dbReference type="ARBA" id="ARBA00023225"/>
    </source>
</evidence>
<keyword evidence="5" id="KW-1005">Bacterial flagellum biogenesis</keyword>
<dbReference type="Proteomes" id="UP001362100">
    <property type="component" value="Unassembled WGS sequence"/>
</dbReference>
<sequence>MTSKQMRLHQFPPLRKAWQRADESGVPADAATLQQQLMDGFQQGISDGFTQGLEQGTSQGFQEGLQRGRDEGQQQGFDSGKQQALDHFLAAATPLDALSVQLQQQLDEHEQRRKSELLALVEKVTRQVIRVELALQPSQLLALVDEALSSLPELPKQLRVLMNAEEFSRIKELEPQKVKSWGLVADSEMEPGECRIVTDASEMDIGCNQRLSQCMSVLQENL</sequence>
<reference evidence="9 10" key="1">
    <citation type="submission" date="2023-12" db="EMBL/GenBank/DDBJ databases">
        <title>Gut-associated functions are favored during microbiome assembly across C. elegans life.</title>
        <authorList>
            <person name="Zimmermann J."/>
        </authorList>
    </citation>
    <scope>NUCLEOTIDE SEQUENCE [LARGE SCALE GENOMIC DNA]</scope>
    <source>
        <strain evidence="9 10">BIGb0393</strain>
    </source>
</reference>
<evidence type="ECO:0000256" key="6">
    <source>
        <dbReference type="ARBA" id="ARBA00022927"/>
    </source>
</evidence>